<reference evidence="4" key="2">
    <citation type="submission" date="2025-08" db="UniProtKB">
        <authorList>
            <consortium name="Ensembl"/>
        </authorList>
    </citation>
    <scope>IDENTIFICATION</scope>
</reference>
<gene>
    <name evidence="4" type="primary">DLGAP1</name>
</gene>
<feature type="region of interest" description="Disordered" evidence="3">
    <location>
        <begin position="281"/>
        <end position="316"/>
    </location>
</feature>
<feature type="compositionally biased region" description="Polar residues" evidence="3">
    <location>
        <begin position="298"/>
        <end position="316"/>
    </location>
</feature>
<evidence type="ECO:0000256" key="3">
    <source>
        <dbReference type="SAM" id="MobiDB-lite"/>
    </source>
</evidence>
<dbReference type="GO" id="GO:0035371">
    <property type="term" value="C:microtubule plus-end"/>
    <property type="evidence" value="ECO:0007669"/>
    <property type="project" value="TreeGrafter"/>
</dbReference>
<dbReference type="GO" id="GO:0031122">
    <property type="term" value="P:cytoplasmic microtubule organization"/>
    <property type="evidence" value="ECO:0007669"/>
    <property type="project" value="TreeGrafter"/>
</dbReference>
<evidence type="ECO:0000313" key="4">
    <source>
        <dbReference type="Ensembl" id="ENSAOCP00000057221.1"/>
    </source>
</evidence>
<dbReference type="Ensembl" id="ENSAOCT00000057727.1">
    <property type="protein sequence ID" value="ENSAOCP00000057221.1"/>
    <property type="gene ID" value="ENSAOCG00000031242.1"/>
</dbReference>
<dbReference type="GO" id="GO:0031116">
    <property type="term" value="P:positive regulation of microtubule polymerization"/>
    <property type="evidence" value="ECO:0007669"/>
    <property type="project" value="TreeGrafter"/>
</dbReference>
<dbReference type="AlphaFoldDB" id="A0AAQ5YYY7"/>
<sequence length="479" mass="53599">MELQGQVTSDWSCYFCNQPPVEFDTSVNHLFCSKLSSSCVQLEGSSDAYCNIWTDAEPTRFKSCNNRSFAMDARIRLDNLKAGCNSLSPCCASDRVLYSFRGEKDLMDSEETQEEQSALDLVEILDIEDDVQDEESWLYESPKKQSIVENKESALRWCRHVFDNPSPEMEAACRVLMNVLDQRTSHPFYRRPAVLHHAASVSEDSSSISTTHNTSDILDHNELNILNDSITTSYRLQDITDVHIMARIQEASLRQDYISMPATASPKRSTESPVMFSSGFNTTAEKTDDFTPRHKTEASPSPCWQSGVPSHSSSPYQSAATAAMQGCQSPRLTRLHQQVTQFKLLKLAQNQASPGRTRSPLRTSLRSLQAVRNSRSLETDDSQPADQITHPSTGTSSTRMGSSYWSTSRSPAPLNTKNSMRDSSVRTAVIKKLQRSQSLSPCRIPHPAKGYLSVHRQVFASPERPASAAWSRNLPSIRR</sequence>
<dbReference type="InterPro" id="IPR026179">
    <property type="entry name" value="Slain"/>
</dbReference>
<feature type="compositionally biased region" description="Basic and acidic residues" evidence="3">
    <location>
        <begin position="285"/>
        <end position="297"/>
    </location>
</feature>
<dbReference type="Pfam" id="PF15301">
    <property type="entry name" value="SLAIN"/>
    <property type="match status" value="1"/>
</dbReference>
<protein>
    <recommendedName>
        <fullName evidence="6">SLAIN motif-containing protein-like</fullName>
    </recommendedName>
</protein>
<name>A0AAQ5YYY7_AMPOC</name>
<feature type="region of interest" description="Disordered" evidence="3">
    <location>
        <begin position="349"/>
        <end position="424"/>
    </location>
</feature>
<evidence type="ECO:0008006" key="6">
    <source>
        <dbReference type="Google" id="ProtNLM"/>
    </source>
</evidence>
<feature type="compositionally biased region" description="Low complexity" evidence="3">
    <location>
        <begin position="392"/>
        <end position="403"/>
    </location>
</feature>
<dbReference type="PANTHER" id="PTHR22406:SF5">
    <property type="entry name" value="SLAIN MOTIF-CONTAINING PROTEIN-LIKE"/>
    <property type="match status" value="1"/>
</dbReference>
<comment type="similarity">
    <text evidence="1">Belongs to the SLAIN motif-containing family.</text>
</comment>
<dbReference type="Proteomes" id="UP001501940">
    <property type="component" value="Chromosome 14"/>
</dbReference>
<dbReference type="GeneTree" id="ENSGT00390000017860"/>
<keyword evidence="2" id="KW-0175">Coiled coil</keyword>
<evidence type="ECO:0000256" key="2">
    <source>
        <dbReference type="ARBA" id="ARBA00023054"/>
    </source>
</evidence>
<accession>A0AAQ5YYY7</accession>
<evidence type="ECO:0000256" key="1">
    <source>
        <dbReference type="ARBA" id="ARBA00006652"/>
    </source>
</evidence>
<keyword evidence="5" id="KW-1185">Reference proteome</keyword>
<proteinExistence type="inferred from homology"/>
<reference evidence="4" key="3">
    <citation type="submission" date="2025-09" db="UniProtKB">
        <authorList>
            <consortium name="Ensembl"/>
        </authorList>
    </citation>
    <scope>IDENTIFICATION</scope>
</reference>
<organism evidence="4 5">
    <name type="scientific">Amphiprion ocellaris</name>
    <name type="common">Clown anemonefish</name>
    <dbReference type="NCBI Taxonomy" id="80972"/>
    <lineage>
        <taxon>Eukaryota</taxon>
        <taxon>Metazoa</taxon>
        <taxon>Chordata</taxon>
        <taxon>Craniata</taxon>
        <taxon>Vertebrata</taxon>
        <taxon>Euteleostomi</taxon>
        <taxon>Actinopterygii</taxon>
        <taxon>Neopterygii</taxon>
        <taxon>Teleostei</taxon>
        <taxon>Neoteleostei</taxon>
        <taxon>Acanthomorphata</taxon>
        <taxon>Ovalentaria</taxon>
        <taxon>Pomacentridae</taxon>
        <taxon>Amphiprion</taxon>
    </lineage>
</organism>
<dbReference type="GO" id="GO:0007020">
    <property type="term" value="P:microtubule nucleation"/>
    <property type="evidence" value="ECO:0007669"/>
    <property type="project" value="TreeGrafter"/>
</dbReference>
<dbReference type="PANTHER" id="PTHR22406">
    <property type="entry name" value="NASCENT POLYPEPTIDE-ASSOCIATED COMPLEX SUBUNIT ALPHA, MUSCLE-SPECIFIC FORM"/>
    <property type="match status" value="1"/>
</dbReference>
<reference evidence="4 5" key="1">
    <citation type="submission" date="2022-01" db="EMBL/GenBank/DDBJ databases">
        <title>A chromosome-scale genome assembly of the false clownfish, Amphiprion ocellaris.</title>
        <authorList>
            <person name="Ryu T."/>
        </authorList>
    </citation>
    <scope>NUCLEOTIDE SEQUENCE [LARGE SCALE GENOMIC DNA]</scope>
</reference>
<feature type="compositionally biased region" description="Polar residues" evidence="3">
    <location>
        <begin position="404"/>
        <end position="418"/>
    </location>
</feature>
<feature type="compositionally biased region" description="Low complexity" evidence="3">
    <location>
        <begin position="356"/>
        <end position="368"/>
    </location>
</feature>
<evidence type="ECO:0000313" key="5">
    <source>
        <dbReference type="Proteomes" id="UP001501940"/>
    </source>
</evidence>
<feature type="compositionally biased region" description="Polar residues" evidence="3">
    <location>
        <begin position="370"/>
        <end position="391"/>
    </location>
</feature>